<dbReference type="CDD" id="cd06171">
    <property type="entry name" value="Sigma70_r4"/>
    <property type="match status" value="1"/>
</dbReference>
<evidence type="ECO:0000313" key="7">
    <source>
        <dbReference type="EMBL" id="WZF89087.1"/>
    </source>
</evidence>
<evidence type="ECO:0000256" key="3">
    <source>
        <dbReference type="ARBA" id="ARBA00023082"/>
    </source>
</evidence>
<gene>
    <name evidence="7" type="ORF">NLK58_02420</name>
</gene>
<reference evidence="7 8" key="1">
    <citation type="submission" date="2022-07" db="EMBL/GenBank/DDBJ databases">
        <title>A copper resistant bacterium isolated from sediment samples of deep sea hydrothermal areas.</title>
        <authorList>
            <person name="Zeng X."/>
        </authorList>
    </citation>
    <scope>NUCLEOTIDE SEQUENCE [LARGE SCALE GENOMIC DNA]</scope>
    <source>
        <strain evidence="8">CuT 6</strain>
    </source>
</reference>
<dbReference type="Proteomes" id="UP001475781">
    <property type="component" value="Chromosome"/>
</dbReference>
<dbReference type="NCBIfam" id="TIGR02937">
    <property type="entry name" value="sigma70-ECF"/>
    <property type="match status" value="1"/>
</dbReference>
<protein>
    <submittedName>
        <fullName evidence="7">Sigma-70 family RNA polymerase sigma factor</fullName>
    </submittedName>
</protein>
<dbReference type="InterPro" id="IPR013325">
    <property type="entry name" value="RNA_pol_sigma_r2"/>
</dbReference>
<dbReference type="PANTHER" id="PTHR43133:SF25">
    <property type="entry name" value="RNA POLYMERASE SIGMA FACTOR RFAY-RELATED"/>
    <property type="match status" value="1"/>
</dbReference>
<evidence type="ECO:0000256" key="1">
    <source>
        <dbReference type="ARBA" id="ARBA00010641"/>
    </source>
</evidence>
<accession>A0ABZ2W354</accession>
<dbReference type="SUPFAM" id="SSF88659">
    <property type="entry name" value="Sigma3 and sigma4 domains of RNA polymerase sigma factors"/>
    <property type="match status" value="1"/>
</dbReference>
<dbReference type="Gene3D" id="1.10.1740.10">
    <property type="match status" value="1"/>
</dbReference>
<dbReference type="Gene3D" id="1.10.10.10">
    <property type="entry name" value="Winged helix-like DNA-binding domain superfamily/Winged helix DNA-binding domain"/>
    <property type="match status" value="1"/>
</dbReference>
<sequence>MRSAGSRQQFDTLVRPWRYRLYGIALRQAPSPEMAEDWTQETLLRAWRDFDQLGDHVAVYAWLLKILNRVVADCYRRDGRRHQLAPVLTTEDPVLNEHPCAAPGPFDQALKSQTDAHVMAAIQALPDTFRQVILLRDFEDFSYQDIGQILDLAPGTVMSRLSRGRRLLAERLIKAAPEAPVASNAKHASVKPHE</sequence>
<keyword evidence="3" id="KW-0731">Sigma factor</keyword>
<proteinExistence type="inferred from homology"/>
<dbReference type="RefSeq" id="WP_117617122.1">
    <property type="nucleotide sequence ID" value="NZ_CP101118.1"/>
</dbReference>
<keyword evidence="2" id="KW-0805">Transcription regulation</keyword>
<keyword evidence="4" id="KW-0804">Transcription</keyword>
<dbReference type="InterPro" id="IPR007627">
    <property type="entry name" value="RNA_pol_sigma70_r2"/>
</dbReference>
<dbReference type="InterPro" id="IPR036388">
    <property type="entry name" value="WH-like_DNA-bd_sf"/>
</dbReference>
<dbReference type="EMBL" id="CP101118">
    <property type="protein sequence ID" value="WZF89087.1"/>
    <property type="molecule type" value="Genomic_DNA"/>
</dbReference>
<feature type="domain" description="RNA polymerase sigma-70 region 2" evidence="5">
    <location>
        <begin position="13"/>
        <end position="80"/>
    </location>
</feature>
<dbReference type="PANTHER" id="PTHR43133">
    <property type="entry name" value="RNA POLYMERASE ECF-TYPE SIGMA FACTO"/>
    <property type="match status" value="1"/>
</dbReference>
<evidence type="ECO:0000313" key="8">
    <source>
        <dbReference type="Proteomes" id="UP001475781"/>
    </source>
</evidence>
<dbReference type="Pfam" id="PF04542">
    <property type="entry name" value="Sigma70_r2"/>
    <property type="match status" value="1"/>
</dbReference>
<dbReference type="SUPFAM" id="SSF88946">
    <property type="entry name" value="Sigma2 domain of RNA polymerase sigma factors"/>
    <property type="match status" value="1"/>
</dbReference>
<evidence type="ECO:0000256" key="2">
    <source>
        <dbReference type="ARBA" id="ARBA00023015"/>
    </source>
</evidence>
<evidence type="ECO:0000256" key="4">
    <source>
        <dbReference type="ARBA" id="ARBA00023163"/>
    </source>
</evidence>
<feature type="domain" description="RNA polymerase sigma factor 70 region 4 type 2" evidence="6">
    <location>
        <begin position="118"/>
        <end position="168"/>
    </location>
</feature>
<comment type="similarity">
    <text evidence="1">Belongs to the sigma-70 factor family. ECF subfamily.</text>
</comment>
<evidence type="ECO:0000259" key="5">
    <source>
        <dbReference type="Pfam" id="PF04542"/>
    </source>
</evidence>
<keyword evidence="8" id="KW-1185">Reference proteome</keyword>
<dbReference type="InterPro" id="IPR014284">
    <property type="entry name" value="RNA_pol_sigma-70_dom"/>
</dbReference>
<name>A0ABZ2W354_9GAMM</name>
<dbReference type="InterPro" id="IPR039425">
    <property type="entry name" value="RNA_pol_sigma-70-like"/>
</dbReference>
<organism evidence="7 8">
    <name type="scientific">Marinobacter metalliresistant</name>
    <dbReference type="NCBI Taxonomy" id="2961995"/>
    <lineage>
        <taxon>Bacteria</taxon>
        <taxon>Pseudomonadati</taxon>
        <taxon>Pseudomonadota</taxon>
        <taxon>Gammaproteobacteria</taxon>
        <taxon>Pseudomonadales</taxon>
        <taxon>Marinobacteraceae</taxon>
        <taxon>Marinobacter</taxon>
    </lineage>
</organism>
<dbReference type="InterPro" id="IPR013324">
    <property type="entry name" value="RNA_pol_sigma_r3/r4-like"/>
</dbReference>
<dbReference type="InterPro" id="IPR013249">
    <property type="entry name" value="RNA_pol_sigma70_r4_t2"/>
</dbReference>
<dbReference type="Pfam" id="PF08281">
    <property type="entry name" value="Sigma70_r4_2"/>
    <property type="match status" value="1"/>
</dbReference>
<evidence type="ECO:0000259" key="6">
    <source>
        <dbReference type="Pfam" id="PF08281"/>
    </source>
</evidence>